<dbReference type="EC" id="1.13.11.-" evidence="11"/>
<dbReference type="PANTHER" id="PTHR11771">
    <property type="entry name" value="LIPOXYGENASE"/>
    <property type="match status" value="1"/>
</dbReference>
<comment type="similarity">
    <text evidence="1 11">Belongs to the lipoxygenase family.</text>
</comment>
<dbReference type="PRINTS" id="PR00468">
    <property type="entry name" value="PLTLPOXGNASE"/>
</dbReference>
<keyword evidence="6" id="KW-0223">Dioxygenase</keyword>
<dbReference type="Proteomes" id="UP000288805">
    <property type="component" value="Unassembled WGS sequence"/>
</dbReference>
<comment type="pathway">
    <text evidence="11">Lipid metabolism; oxylipin biosynthesis.</text>
</comment>
<dbReference type="PROSITE" id="PS51393">
    <property type="entry name" value="LIPOXYGENASE_3"/>
    <property type="match status" value="1"/>
</dbReference>
<evidence type="ECO:0000256" key="11">
    <source>
        <dbReference type="RuleBase" id="RU003975"/>
    </source>
</evidence>
<dbReference type="GO" id="GO:0016702">
    <property type="term" value="F:oxidoreductase activity, acting on single donors with incorporation of molecular oxygen, incorporation of two atoms of oxygen"/>
    <property type="evidence" value="ECO:0007669"/>
    <property type="project" value="InterPro"/>
</dbReference>
<sequence length="1185" mass="133400">MGLKHDSQKAFYARIVGAITGENDKEKIKGTVVMMKKKVLDFNDFNASVLDRVHELLGQRVSLQLVSAVHGSWRRNVDCGRLSGMTQQSLLTSVNDQDNISGWDMLSSRHDACGCRVLPLGSPDRGACHMSSGESGWSCSGQRYAPRVIRGRGKLGKPAYLEDWITTITSLTAGESAFKVTFDWDEQIGEPGAFIIRNNHHSDFYLRTLTLEDVPGCGRIHFVCNSWVYPTEHYKTDRVFFTNQTYLPSETPGPLRKYREGELVSLRGDGTGELKEWDRVYDYAYYNDLGNPDRDLKYARPVLGGSAEYPYPRRGRIGRPPSEKDERFGHLKISDFLAYALKSVVQFLLPEFEALCDSTPNEFDSFQDVLDLYEGGIKVPEGPLLDKIKDNIPLEMLKELVRTDGDHLFKFPMPQVIKEDKSAWRTDEEFAREMLAGLNPVVIRLLQEFPPKSKLDPEVYGNQDSSITKEHIENHLDGLTINKAMKKKRLFILDHHDVFMPYLRRINTTSTKTYASRTLLFLKDDGTLKPLAIELSLPHPNGDKFGAVNKVYTPAEDGVEGSIWQLAKAYASMNDSGYHQLSGESESLATDVLRISVTEGSGHVCPGKLSRPPLPSGERSRIIADVRHPDKVERWPGRIPDVRHPGGVSDDFRPGEMSYGTRRKGAVCVAKGEEATRHFLGRIPQLVRNIPKESEYSLGLNLKPVMNIFDVGCRLNTHAAIEPFVIATNRQLSVLHPIHKLLHPHFRDTMNINALARQILIIAGGVVESTVFPSKYAMEMSSVVYKDWVFTEQALPADLIKRGMAVEDSEVPHGLRLLIDDYPYATDEMVQKDSELQSWWKELREEGHGDKKDEPWWPKMHTVKDLIETCTIIIWVASALHAAVNFGQYPYLSLALQLVSELGLKISGRVKDHKAHKMKTKGIFTEGGVDCYFVVLSLALQLVSELGLKISGRVKDHKAHKMKTKGIFTEGGVDCYFVVRCEEEREVPGGARGLVIRYGYKEWGNMGCFGNPIVVSGFILCNILYCIVELFSLIRGRRHAFVGTTPYAGYLPNRPTISRRFMPEEGTPEYEELKSNPDKAFLKTITAQLQTLLGISLIEILSRHSSDEVYLGQRDTPEWTLDTTPLKAFEKFGRKLADIEEMIIERNGDERFKNRVGPVKIPYTLLYPTSKGGLTGKGIPNSVSI</sequence>
<evidence type="ECO:0000313" key="16">
    <source>
        <dbReference type="Proteomes" id="UP000288805"/>
    </source>
</evidence>
<feature type="domain" description="Lipoxygenase" evidence="14">
    <location>
        <begin position="245"/>
        <end position="1185"/>
    </location>
</feature>
<evidence type="ECO:0000313" key="15">
    <source>
        <dbReference type="EMBL" id="RVW48699.1"/>
    </source>
</evidence>
<dbReference type="PRINTS" id="PR00087">
    <property type="entry name" value="LIPOXYGENASE"/>
</dbReference>
<dbReference type="CDD" id="cd01751">
    <property type="entry name" value="PLAT_LH2"/>
    <property type="match status" value="1"/>
</dbReference>
<keyword evidence="8" id="KW-0443">Lipid metabolism</keyword>
<comment type="function">
    <text evidence="11">Plant lipoxygenase may be involved in a number of diverse aspects of plant physiology including growth and development, pest resistance, and senescence or responses to wounding.</text>
</comment>
<organism evidence="15 16">
    <name type="scientific">Vitis vinifera</name>
    <name type="common">Grape</name>
    <dbReference type="NCBI Taxonomy" id="29760"/>
    <lineage>
        <taxon>Eukaryota</taxon>
        <taxon>Viridiplantae</taxon>
        <taxon>Streptophyta</taxon>
        <taxon>Embryophyta</taxon>
        <taxon>Tracheophyta</taxon>
        <taxon>Spermatophyta</taxon>
        <taxon>Magnoliopsida</taxon>
        <taxon>eudicotyledons</taxon>
        <taxon>Gunneridae</taxon>
        <taxon>Pentapetalae</taxon>
        <taxon>rosids</taxon>
        <taxon>Vitales</taxon>
        <taxon>Vitaceae</taxon>
        <taxon>Viteae</taxon>
        <taxon>Vitis</taxon>
    </lineage>
</organism>
<dbReference type="FunFam" id="3.10.450.60:FF:000002">
    <property type="entry name" value="Lipoxygenase"/>
    <property type="match status" value="1"/>
</dbReference>
<proteinExistence type="inferred from homology"/>
<evidence type="ECO:0000256" key="6">
    <source>
        <dbReference type="ARBA" id="ARBA00022964"/>
    </source>
</evidence>
<dbReference type="InterPro" id="IPR001246">
    <property type="entry name" value="LipOase_plant"/>
</dbReference>
<reference evidence="15 16" key="1">
    <citation type="journal article" date="2018" name="PLoS Genet.">
        <title>Population sequencing reveals clonal diversity and ancestral inbreeding in the grapevine cultivar Chardonnay.</title>
        <authorList>
            <person name="Roach M.J."/>
            <person name="Johnson D.L."/>
            <person name="Bohlmann J."/>
            <person name="van Vuuren H.J."/>
            <person name="Jones S.J."/>
            <person name="Pretorius I.S."/>
            <person name="Schmidt S.A."/>
            <person name="Borneman A.R."/>
        </authorList>
    </citation>
    <scope>NUCLEOTIDE SEQUENCE [LARGE SCALE GENOMIC DNA]</scope>
    <source>
        <strain evidence="16">cv. Chardonnay</strain>
        <tissue evidence="15">Leaf</tissue>
    </source>
</reference>
<dbReference type="InterPro" id="IPR000907">
    <property type="entry name" value="LipOase"/>
</dbReference>
<protein>
    <recommendedName>
        <fullName evidence="11">Lipoxygenase</fullName>
        <ecNumber evidence="11">1.13.11.-</ecNumber>
    </recommendedName>
</protein>
<keyword evidence="3" id="KW-0479">Metal-binding</keyword>
<dbReference type="GO" id="GO:0006633">
    <property type="term" value="P:fatty acid biosynthetic process"/>
    <property type="evidence" value="ECO:0007669"/>
    <property type="project" value="UniProtKB-KW"/>
</dbReference>
<dbReference type="UniPathway" id="UPA00382"/>
<dbReference type="SMART" id="SM00308">
    <property type="entry name" value="LH2"/>
    <property type="match status" value="1"/>
</dbReference>
<keyword evidence="9 11" id="KW-0275">Fatty acid biosynthesis</keyword>
<evidence type="ECO:0000256" key="12">
    <source>
        <dbReference type="SAM" id="Phobius"/>
    </source>
</evidence>
<evidence type="ECO:0000256" key="9">
    <source>
        <dbReference type="ARBA" id="ARBA00023160"/>
    </source>
</evidence>
<accession>A0A438ELT9</accession>
<feature type="transmembrane region" description="Helical" evidence="12">
    <location>
        <begin position="1013"/>
        <end position="1034"/>
    </location>
</feature>
<keyword evidence="5" id="KW-0276">Fatty acid metabolism</keyword>
<dbReference type="EMBL" id="QGNW01001245">
    <property type="protein sequence ID" value="RVW48699.1"/>
    <property type="molecule type" value="Genomic_DNA"/>
</dbReference>
<evidence type="ECO:0000256" key="2">
    <source>
        <dbReference type="ARBA" id="ARBA00022516"/>
    </source>
</evidence>
<dbReference type="GO" id="GO:0034440">
    <property type="term" value="P:lipid oxidation"/>
    <property type="evidence" value="ECO:0007669"/>
    <property type="project" value="InterPro"/>
</dbReference>
<dbReference type="InterPro" id="IPR036392">
    <property type="entry name" value="PLAT/LH2_dom_sf"/>
</dbReference>
<dbReference type="InterPro" id="IPR042057">
    <property type="entry name" value="Lipoxy_PLAT/LH2"/>
</dbReference>
<dbReference type="Gene3D" id="4.10.375.10">
    <property type="entry name" value="Lipoxygenase-1, Domain 2"/>
    <property type="match status" value="1"/>
</dbReference>
<dbReference type="GO" id="GO:0031408">
    <property type="term" value="P:oxylipin biosynthetic process"/>
    <property type="evidence" value="ECO:0007669"/>
    <property type="project" value="UniProtKB-UniRule"/>
</dbReference>
<gene>
    <name evidence="15" type="primary">LOX1.5_8</name>
    <name evidence="15" type="ORF">CK203_102104</name>
</gene>
<dbReference type="Gene3D" id="4.10.372.10">
    <property type="entry name" value="Lipoxygenase-1, Domain 3"/>
    <property type="match status" value="1"/>
</dbReference>
<dbReference type="InterPro" id="IPR020834">
    <property type="entry name" value="LipOase_CS"/>
</dbReference>
<evidence type="ECO:0000256" key="10">
    <source>
        <dbReference type="PROSITE-ProRule" id="PRU00152"/>
    </source>
</evidence>
<dbReference type="InterPro" id="IPR013819">
    <property type="entry name" value="LipOase_C"/>
</dbReference>
<evidence type="ECO:0000259" key="13">
    <source>
        <dbReference type="PROSITE" id="PS50095"/>
    </source>
</evidence>
<dbReference type="Gene3D" id="3.10.450.60">
    <property type="match status" value="1"/>
</dbReference>
<dbReference type="SUPFAM" id="SSF48484">
    <property type="entry name" value="Lipoxigenase"/>
    <property type="match status" value="3"/>
</dbReference>
<dbReference type="Pfam" id="PF00305">
    <property type="entry name" value="Lipoxygenase"/>
    <property type="match status" value="3"/>
</dbReference>
<keyword evidence="12" id="KW-0812">Transmembrane</keyword>
<dbReference type="Gene3D" id="2.60.60.20">
    <property type="entry name" value="PLAT/LH2 domain"/>
    <property type="match status" value="2"/>
</dbReference>
<dbReference type="Pfam" id="PF01477">
    <property type="entry name" value="PLAT"/>
    <property type="match status" value="1"/>
</dbReference>
<keyword evidence="12" id="KW-1133">Transmembrane helix</keyword>
<evidence type="ECO:0000256" key="7">
    <source>
        <dbReference type="ARBA" id="ARBA00023002"/>
    </source>
</evidence>
<name>A0A438ELT9_VITVI</name>
<dbReference type="AlphaFoldDB" id="A0A438ELT9"/>
<dbReference type="Gene3D" id="1.20.245.10">
    <property type="entry name" value="Lipoxygenase-1, Domain 5"/>
    <property type="match status" value="3"/>
</dbReference>
<keyword evidence="7" id="KW-0560">Oxidoreductase</keyword>
<evidence type="ECO:0000256" key="8">
    <source>
        <dbReference type="ARBA" id="ARBA00023098"/>
    </source>
</evidence>
<keyword evidence="4 11" id="KW-0925">Oxylipin biosynthesis</keyword>
<evidence type="ECO:0000256" key="5">
    <source>
        <dbReference type="ARBA" id="ARBA00022832"/>
    </source>
</evidence>
<dbReference type="PROSITE" id="PS00081">
    <property type="entry name" value="LIPOXYGENASE_2"/>
    <property type="match status" value="1"/>
</dbReference>
<dbReference type="SUPFAM" id="SSF49723">
    <property type="entry name" value="Lipase/lipooxygenase domain (PLAT/LH2 domain)"/>
    <property type="match status" value="2"/>
</dbReference>
<keyword evidence="12" id="KW-0472">Membrane</keyword>
<dbReference type="InterPro" id="IPR036226">
    <property type="entry name" value="LipOase_C_sf"/>
</dbReference>
<evidence type="ECO:0000256" key="3">
    <source>
        <dbReference type="ARBA" id="ARBA00022723"/>
    </source>
</evidence>
<dbReference type="InterPro" id="IPR001024">
    <property type="entry name" value="PLAT/LH2_dom"/>
</dbReference>
<dbReference type="FunFam" id="4.10.372.10:FF:000001">
    <property type="entry name" value="Lipoxygenase"/>
    <property type="match status" value="1"/>
</dbReference>
<evidence type="ECO:0000259" key="14">
    <source>
        <dbReference type="PROSITE" id="PS51393"/>
    </source>
</evidence>
<dbReference type="PROSITE" id="PS50095">
    <property type="entry name" value="PLAT"/>
    <property type="match status" value="1"/>
</dbReference>
<evidence type="ECO:0000256" key="1">
    <source>
        <dbReference type="ARBA" id="ARBA00009419"/>
    </source>
</evidence>
<feature type="domain" description="PLAT" evidence="13">
    <location>
        <begin position="124"/>
        <end position="242"/>
    </location>
</feature>
<dbReference type="InterPro" id="IPR027433">
    <property type="entry name" value="Lipoxygenase_dom_3"/>
</dbReference>
<dbReference type="GO" id="GO:0046872">
    <property type="term" value="F:metal ion binding"/>
    <property type="evidence" value="ECO:0007669"/>
    <property type="project" value="UniProtKB-UniRule"/>
</dbReference>
<comment type="caution">
    <text evidence="10">Lacks conserved residue(s) required for the propagation of feature annotation.</text>
</comment>
<keyword evidence="2 11" id="KW-0444">Lipid biosynthesis</keyword>
<comment type="caution">
    <text evidence="15">The sequence shown here is derived from an EMBL/GenBank/DDBJ whole genome shotgun (WGS) entry which is preliminary data.</text>
</comment>
<evidence type="ECO:0000256" key="4">
    <source>
        <dbReference type="ARBA" id="ARBA00022767"/>
    </source>
</evidence>